<evidence type="ECO:0000313" key="7">
    <source>
        <dbReference type="EMBL" id="MCF2563632.1"/>
    </source>
</evidence>
<evidence type="ECO:0000256" key="1">
    <source>
        <dbReference type="ARBA" id="ARBA00022529"/>
    </source>
</evidence>
<keyword evidence="1" id="KW-0929">Antimicrobial</keyword>
<dbReference type="SMART" id="SM00257">
    <property type="entry name" value="LysM"/>
    <property type="match status" value="2"/>
</dbReference>
<feature type="domain" description="LysM" evidence="6">
    <location>
        <begin position="256"/>
        <end position="300"/>
    </location>
</feature>
<evidence type="ECO:0000256" key="3">
    <source>
        <dbReference type="ARBA" id="ARBA00022801"/>
    </source>
</evidence>
<dbReference type="Pfam" id="PF01832">
    <property type="entry name" value="Glucosaminidase"/>
    <property type="match status" value="1"/>
</dbReference>
<feature type="chain" id="PRO_5045601451" description="Peptidoglycan hydrolase" evidence="5">
    <location>
        <begin position="21"/>
        <end position="301"/>
    </location>
</feature>
<dbReference type="SUPFAM" id="SSF54106">
    <property type="entry name" value="LysM domain"/>
    <property type="match status" value="1"/>
</dbReference>
<keyword evidence="2" id="KW-0081">Bacteriolytic enzyme</keyword>
<protein>
    <recommendedName>
        <fullName evidence="4">Peptidoglycan hydrolase</fullName>
    </recommendedName>
</protein>
<reference evidence="7 8" key="1">
    <citation type="submission" date="2020-12" db="EMBL/GenBank/DDBJ databases">
        <title>Whole genome sequences of gut porcine anaerobes.</title>
        <authorList>
            <person name="Kubasova T."/>
            <person name="Jahodarova E."/>
            <person name="Rychlik I."/>
        </authorList>
    </citation>
    <scope>NUCLEOTIDE SEQUENCE [LARGE SCALE GENOMIC DNA]</scope>
    <source>
        <strain evidence="7 8">An925</strain>
    </source>
</reference>
<dbReference type="Gene3D" id="1.10.530.10">
    <property type="match status" value="1"/>
</dbReference>
<sequence length="301" mass="35412">MRRISIGVALLLLLPFTSVAQIKWNTRYQEYFDRYKDLAIEQMKKHRIPASITLAQGVLESGAGYSELARKGNNHFGIKCHGWTGRTTYHDDDERNECFRAYDNVYDSYEDHSVFLVSSRRYSSLFRLNLKDYKGWAHGLKSCGYATNPRYAAQLIDIIQLYKLYQYDEARKYNRYNEYQTHQPTSLMHTIHSFNKNYYVVAKKGDTFALIGKEVGVSARKLASFNELYVGAELEEGTYVWLQKKRRNAPKEYKNRAHYVRPGESMYSISQKYGIRLKYLYKLNHLPADYQLEVGDRLYLR</sequence>
<dbReference type="InterPro" id="IPR002901">
    <property type="entry name" value="MGlyc_endo_b_GlcNAc-like_dom"/>
</dbReference>
<gene>
    <name evidence="7" type="ORF">I6E12_05855</name>
</gene>
<evidence type="ECO:0000313" key="8">
    <source>
        <dbReference type="Proteomes" id="UP001200470"/>
    </source>
</evidence>
<keyword evidence="3" id="KW-0378">Hydrolase</keyword>
<dbReference type="PANTHER" id="PTHR33308:SF9">
    <property type="entry name" value="PEPTIDOGLYCAN HYDROLASE FLGJ"/>
    <property type="match status" value="1"/>
</dbReference>
<evidence type="ECO:0000256" key="4">
    <source>
        <dbReference type="ARBA" id="ARBA00032108"/>
    </source>
</evidence>
<dbReference type="Gene3D" id="3.10.350.10">
    <property type="entry name" value="LysM domain"/>
    <property type="match status" value="1"/>
</dbReference>
<name>A0ABS9CEW6_9BACT</name>
<dbReference type="InterPro" id="IPR018392">
    <property type="entry name" value="LysM"/>
</dbReference>
<dbReference type="PANTHER" id="PTHR33308">
    <property type="entry name" value="PEPTIDOGLYCAN HYDROLASE FLGJ"/>
    <property type="match status" value="1"/>
</dbReference>
<dbReference type="PROSITE" id="PS51782">
    <property type="entry name" value="LYSM"/>
    <property type="match status" value="1"/>
</dbReference>
<dbReference type="InterPro" id="IPR036779">
    <property type="entry name" value="LysM_dom_sf"/>
</dbReference>
<dbReference type="Pfam" id="PF01476">
    <property type="entry name" value="LysM"/>
    <property type="match status" value="2"/>
</dbReference>
<organism evidence="7 8">
    <name type="scientific">Xylanibacter brevis</name>
    <dbReference type="NCBI Taxonomy" id="83231"/>
    <lineage>
        <taxon>Bacteria</taxon>
        <taxon>Pseudomonadati</taxon>
        <taxon>Bacteroidota</taxon>
        <taxon>Bacteroidia</taxon>
        <taxon>Bacteroidales</taxon>
        <taxon>Prevotellaceae</taxon>
        <taxon>Xylanibacter</taxon>
    </lineage>
</organism>
<proteinExistence type="predicted"/>
<dbReference type="InterPro" id="IPR051056">
    <property type="entry name" value="Glycosyl_Hydrolase_73"/>
</dbReference>
<accession>A0ABS9CEW6</accession>
<comment type="caution">
    <text evidence="7">The sequence shown here is derived from an EMBL/GenBank/DDBJ whole genome shotgun (WGS) entry which is preliminary data.</text>
</comment>
<dbReference type="EMBL" id="JADYTN010000010">
    <property type="protein sequence ID" value="MCF2563632.1"/>
    <property type="molecule type" value="Genomic_DNA"/>
</dbReference>
<dbReference type="CDD" id="cd00118">
    <property type="entry name" value="LysM"/>
    <property type="match status" value="1"/>
</dbReference>
<evidence type="ECO:0000256" key="2">
    <source>
        <dbReference type="ARBA" id="ARBA00022638"/>
    </source>
</evidence>
<feature type="signal peptide" evidence="5">
    <location>
        <begin position="1"/>
        <end position="20"/>
    </location>
</feature>
<dbReference type="Proteomes" id="UP001200470">
    <property type="component" value="Unassembled WGS sequence"/>
</dbReference>
<evidence type="ECO:0000256" key="5">
    <source>
        <dbReference type="SAM" id="SignalP"/>
    </source>
</evidence>
<keyword evidence="8" id="KW-1185">Reference proteome</keyword>
<dbReference type="SMART" id="SM00047">
    <property type="entry name" value="LYZ2"/>
    <property type="match status" value="1"/>
</dbReference>
<evidence type="ECO:0000259" key="6">
    <source>
        <dbReference type="PROSITE" id="PS51782"/>
    </source>
</evidence>
<keyword evidence="5" id="KW-0732">Signal</keyword>
<dbReference type="RefSeq" id="WP_094390404.1">
    <property type="nucleotide sequence ID" value="NZ_JADYTN010000010.1"/>
</dbReference>